<evidence type="ECO:0000313" key="7">
    <source>
        <dbReference type="EMBL" id="SNR95083.1"/>
    </source>
</evidence>
<dbReference type="GO" id="GO:0016020">
    <property type="term" value="C:membrane"/>
    <property type="evidence" value="ECO:0007669"/>
    <property type="project" value="UniProtKB-SubCell"/>
</dbReference>
<comment type="subcellular location">
    <subcellularLocation>
        <location evidence="1">Membrane</location>
    </subcellularLocation>
</comment>
<accession>A0A239AJI1</accession>
<feature type="transmembrane region" description="Helical" evidence="5">
    <location>
        <begin position="52"/>
        <end position="70"/>
    </location>
</feature>
<feature type="transmembrane region" description="Helical" evidence="5">
    <location>
        <begin position="127"/>
        <end position="148"/>
    </location>
</feature>
<dbReference type="Pfam" id="PF13664">
    <property type="entry name" value="DUF4149"/>
    <property type="match status" value="1"/>
</dbReference>
<dbReference type="RefSeq" id="WP_089376011.1">
    <property type="nucleotide sequence ID" value="NZ_FZOA01000007.1"/>
</dbReference>
<evidence type="ECO:0000313" key="8">
    <source>
        <dbReference type="Proteomes" id="UP000198305"/>
    </source>
</evidence>
<evidence type="ECO:0000256" key="5">
    <source>
        <dbReference type="SAM" id="Phobius"/>
    </source>
</evidence>
<name>A0A239AJI1_9PROT</name>
<evidence type="ECO:0000256" key="3">
    <source>
        <dbReference type="ARBA" id="ARBA00022989"/>
    </source>
</evidence>
<keyword evidence="3 5" id="KW-1133">Transmembrane helix</keyword>
<feature type="transmembrane region" description="Helical" evidence="5">
    <location>
        <begin position="82"/>
        <end position="107"/>
    </location>
</feature>
<keyword evidence="8" id="KW-1185">Reference proteome</keyword>
<feature type="transmembrane region" description="Helical" evidence="5">
    <location>
        <begin position="7"/>
        <end position="32"/>
    </location>
</feature>
<feature type="domain" description="TMEM205-like" evidence="6">
    <location>
        <begin position="13"/>
        <end position="111"/>
    </location>
</feature>
<gene>
    <name evidence="7" type="ORF">SAMN05192560_1934</name>
</gene>
<reference evidence="8" key="1">
    <citation type="submission" date="2017-06" db="EMBL/GenBank/DDBJ databases">
        <authorList>
            <person name="Varghese N."/>
            <person name="Submissions S."/>
        </authorList>
    </citation>
    <scope>NUCLEOTIDE SEQUENCE [LARGE SCALE GENOMIC DNA]</scope>
    <source>
        <strain evidence="8">Ca-68</strain>
    </source>
</reference>
<dbReference type="AlphaFoldDB" id="A0A239AJI1"/>
<keyword evidence="4 5" id="KW-0472">Membrane</keyword>
<evidence type="ECO:0000259" key="6">
    <source>
        <dbReference type="Pfam" id="PF13664"/>
    </source>
</evidence>
<protein>
    <recommendedName>
        <fullName evidence="6">TMEM205-like domain-containing protein</fullName>
    </recommendedName>
</protein>
<dbReference type="InterPro" id="IPR025423">
    <property type="entry name" value="TMEM205-like"/>
</dbReference>
<sequence length="152" mass="16394">MSAWSDKLAWIVTTFWVGALWVVGYVVTPSLFSQLSSDKQLAGSLAGHLFELVAYIGITSAVYLLLHRWLRFGAGVALRQGFVWAVVVMLVLTLAGQFGIQPAMAALKAQALPLDVMSSEFAGQFKALHGIASIGYLLESLLGLVLVLRVKS</sequence>
<organism evidence="7 8">
    <name type="scientific">Methylobacillus rhizosphaerae</name>
    <dbReference type="NCBI Taxonomy" id="551994"/>
    <lineage>
        <taxon>Bacteria</taxon>
        <taxon>Pseudomonadati</taxon>
        <taxon>Pseudomonadota</taxon>
        <taxon>Betaproteobacteria</taxon>
        <taxon>Nitrosomonadales</taxon>
        <taxon>Methylophilaceae</taxon>
        <taxon>Methylobacillus</taxon>
    </lineage>
</organism>
<proteinExistence type="predicted"/>
<evidence type="ECO:0000256" key="2">
    <source>
        <dbReference type="ARBA" id="ARBA00022692"/>
    </source>
</evidence>
<evidence type="ECO:0000256" key="4">
    <source>
        <dbReference type="ARBA" id="ARBA00023136"/>
    </source>
</evidence>
<evidence type="ECO:0000256" key="1">
    <source>
        <dbReference type="ARBA" id="ARBA00004370"/>
    </source>
</evidence>
<dbReference type="Proteomes" id="UP000198305">
    <property type="component" value="Unassembled WGS sequence"/>
</dbReference>
<keyword evidence="2 5" id="KW-0812">Transmembrane</keyword>
<dbReference type="OrthoDB" id="5797290at2"/>
<dbReference type="EMBL" id="FZOA01000007">
    <property type="protein sequence ID" value="SNR95083.1"/>
    <property type="molecule type" value="Genomic_DNA"/>
</dbReference>